<keyword evidence="2" id="KW-0472">Membrane</keyword>
<feature type="compositionally biased region" description="Basic and acidic residues" evidence="1">
    <location>
        <begin position="19"/>
        <end position="39"/>
    </location>
</feature>
<accession>A0AAE1PH12</accession>
<proteinExistence type="predicted"/>
<evidence type="ECO:0000313" key="4">
    <source>
        <dbReference type="Proteomes" id="UP001292094"/>
    </source>
</evidence>
<keyword evidence="2" id="KW-0812">Transmembrane</keyword>
<evidence type="ECO:0000313" key="3">
    <source>
        <dbReference type="EMBL" id="KAK4308535.1"/>
    </source>
</evidence>
<gene>
    <name evidence="3" type="ORF">Pmani_019773</name>
</gene>
<comment type="caution">
    <text evidence="3">The sequence shown here is derived from an EMBL/GenBank/DDBJ whole genome shotgun (WGS) entry which is preliminary data.</text>
</comment>
<keyword evidence="4" id="KW-1185">Reference proteome</keyword>
<evidence type="ECO:0000256" key="1">
    <source>
        <dbReference type="SAM" id="MobiDB-lite"/>
    </source>
</evidence>
<protein>
    <submittedName>
        <fullName evidence="3">Uncharacterized protein</fullName>
    </submittedName>
</protein>
<evidence type="ECO:0000256" key="2">
    <source>
        <dbReference type="SAM" id="Phobius"/>
    </source>
</evidence>
<name>A0AAE1PH12_9EUCA</name>
<dbReference type="Proteomes" id="UP001292094">
    <property type="component" value="Unassembled WGS sequence"/>
</dbReference>
<sequence>MKLPSDSCYPCGSLIKMENEGFEKERETTVHDSHSEEIHPAAPENHTPHTGQETSHEADCACLESQNECGCSSPSPNKAKVEVRTWVNPKGWMLLGMGVALVAWSAIFFTLSGLGII</sequence>
<feature type="region of interest" description="Disordered" evidence="1">
    <location>
        <begin position="19"/>
        <end position="53"/>
    </location>
</feature>
<reference evidence="3" key="1">
    <citation type="submission" date="2023-11" db="EMBL/GenBank/DDBJ databases">
        <title>Genome assemblies of two species of porcelain crab, Petrolisthes cinctipes and Petrolisthes manimaculis (Anomura: Porcellanidae).</title>
        <authorList>
            <person name="Angst P."/>
        </authorList>
    </citation>
    <scope>NUCLEOTIDE SEQUENCE</scope>
    <source>
        <strain evidence="3">PB745_02</strain>
        <tissue evidence="3">Gill</tissue>
    </source>
</reference>
<keyword evidence="2" id="KW-1133">Transmembrane helix</keyword>
<dbReference type="AlphaFoldDB" id="A0AAE1PH12"/>
<dbReference type="EMBL" id="JAWZYT010001875">
    <property type="protein sequence ID" value="KAK4308535.1"/>
    <property type="molecule type" value="Genomic_DNA"/>
</dbReference>
<organism evidence="3 4">
    <name type="scientific">Petrolisthes manimaculis</name>
    <dbReference type="NCBI Taxonomy" id="1843537"/>
    <lineage>
        <taxon>Eukaryota</taxon>
        <taxon>Metazoa</taxon>
        <taxon>Ecdysozoa</taxon>
        <taxon>Arthropoda</taxon>
        <taxon>Crustacea</taxon>
        <taxon>Multicrustacea</taxon>
        <taxon>Malacostraca</taxon>
        <taxon>Eumalacostraca</taxon>
        <taxon>Eucarida</taxon>
        <taxon>Decapoda</taxon>
        <taxon>Pleocyemata</taxon>
        <taxon>Anomura</taxon>
        <taxon>Galatheoidea</taxon>
        <taxon>Porcellanidae</taxon>
        <taxon>Petrolisthes</taxon>
    </lineage>
</organism>
<feature type="transmembrane region" description="Helical" evidence="2">
    <location>
        <begin position="92"/>
        <end position="116"/>
    </location>
</feature>